<feature type="transmembrane region" description="Helical" evidence="8">
    <location>
        <begin position="12"/>
        <end position="31"/>
    </location>
</feature>
<keyword evidence="4" id="KW-1003">Cell membrane</keyword>
<dbReference type="Proteomes" id="UP001597059">
    <property type="component" value="Unassembled WGS sequence"/>
</dbReference>
<evidence type="ECO:0000256" key="5">
    <source>
        <dbReference type="ARBA" id="ARBA00022692"/>
    </source>
</evidence>
<feature type="transmembrane region" description="Helical" evidence="8">
    <location>
        <begin position="132"/>
        <end position="153"/>
    </location>
</feature>
<dbReference type="PANTHER" id="PTHR42929:SF1">
    <property type="entry name" value="INNER MEMBRANE ABC TRANSPORTER PERMEASE PROTEIN YDCU-RELATED"/>
    <property type="match status" value="1"/>
</dbReference>
<sequence>MKFEQWRTLISIAPGLLGYILFFCFPVAFVFSEALVAPLETFNRMISDSYLIGSIQGSLILALTSSITSLLVALCIARFLSQCKPLTRQWLSVGIALPLVFSGLIVAYGFILTFGRAGFVTQLLGYAGIPEASFGTLIFTPFGLAIAYCYYLIPRAVFILLPVMLNFNWQQMKVSESLGASKWQSYRYIFLPQLYPAMITSVCVMISVALGAYGTALALSGTQLNILPLTLYSKISDGGTDFPVVGMLSILLVTLCVAFTLLAEWFRHKYQFGIKPS</sequence>
<name>A0ABW4B0R1_9GAMM</name>
<keyword evidence="3 8" id="KW-0813">Transport</keyword>
<feature type="domain" description="ABC transmembrane type-1" evidence="9">
    <location>
        <begin position="55"/>
        <end position="263"/>
    </location>
</feature>
<reference evidence="11" key="1">
    <citation type="journal article" date="2019" name="Int. J. Syst. Evol. Microbiol.">
        <title>The Global Catalogue of Microorganisms (GCM) 10K type strain sequencing project: providing services to taxonomists for standard genome sequencing and annotation.</title>
        <authorList>
            <consortium name="The Broad Institute Genomics Platform"/>
            <consortium name="The Broad Institute Genome Sequencing Center for Infectious Disease"/>
            <person name="Wu L."/>
            <person name="Ma J."/>
        </authorList>
    </citation>
    <scope>NUCLEOTIDE SEQUENCE [LARGE SCALE GENOMIC DNA]</scope>
    <source>
        <strain evidence="11">JCM 30774</strain>
    </source>
</reference>
<evidence type="ECO:0000256" key="3">
    <source>
        <dbReference type="ARBA" id="ARBA00022448"/>
    </source>
</evidence>
<comment type="subcellular location">
    <subcellularLocation>
        <location evidence="1 8">Cell membrane</location>
        <topology evidence="1 8">Multi-pass membrane protein</topology>
    </subcellularLocation>
</comment>
<accession>A0ABW4B0R1</accession>
<dbReference type="RefSeq" id="WP_377366036.1">
    <property type="nucleotide sequence ID" value="NZ_JBHTMN010000007.1"/>
</dbReference>
<keyword evidence="6 8" id="KW-1133">Transmembrane helix</keyword>
<dbReference type="CDD" id="cd06261">
    <property type="entry name" value="TM_PBP2"/>
    <property type="match status" value="1"/>
</dbReference>
<protein>
    <submittedName>
        <fullName evidence="10">ABC transporter permease</fullName>
    </submittedName>
</protein>
<proteinExistence type="inferred from homology"/>
<dbReference type="Pfam" id="PF00528">
    <property type="entry name" value="BPD_transp_1"/>
    <property type="match status" value="1"/>
</dbReference>
<evidence type="ECO:0000256" key="2">
    <source>
        <dbReference type="ARBA" id="ARBA00007069"/>
    </source>
</evidence>
<dbReference type="InterPro" id="IPR035906">
    <property type="entry name" value="MetI-like_sf"/>
</dbReference>
<feature type="transmembrane region" description="Helical" evidence="8">
    <location>
        <begin position="51"/>
        <end position="77"/>
    </location>
</feature>
<keyword evidence="11" id="KW-1185">Reference proteome</keyword>
<evidence type="ECO:0000256" key="7">
    <source>
        <dbReference type="ARBA" id="ARBA00023136"/>
    </source>
</evidence>
<feature type="transmembrane region" description="Helical" evidence="8">
    <location>
        <begin position="242"/>
        <end position="266"/>
    </location>
</feature>
<evidence type="ECO:0000313" key="10">
    <source>
        <dbReference type="EMBL" id="MFD1382856.1"/>
    </source>
</evidence>
<evidence type="ECO:0000259" key="9">
    <source>
        <dbReference type="PROSITE" id="PS50928"/>
    </source>
</evidence>
<feature type="transmembrane region" description="Helical" evidence="8">
    <location>
        <begin position="194"/>
        <end position="222"/>
    </location>
</feature>
<comment type="similarity">
    <text evidence="2">Belongs to the binding-protein-dependent transport system permease family. CysTW subfamily.</text>
</comment>
<gene>
    <name evidence="10" type="ORF">ACFQ45_05745</name>
</gene>
<evidence type="ECO:0000256" key="1">
    <source>
        <dbReference type="ARBA" id="ARBA00004651"/>
    </source>
</evidence>
<comment type="caution">
    <text evidence="10">The sequence shown here is derived from an EMBL/GenBank/DDBJ whole genome shotgun (WGS) entry which is preliminary data.</text>
</comment>
<evidence type="ECO:0000313" key="11">
    <source>
        <dbReference type="Proteomes" id="UP001597059"/>
    </source>
</evidence>
<keyword evidence="5 8" id="KW-0812">Transmembrane</keyword>
<dbReference type="SUPFAM" id="SSF161098">
    <property type="entry name" value="MetI-like"/>
    <property type="match status" value="1"/>
</dbReference>
<dbReference type="EMBL" id="JBHTMN010000007">
    <property type="protein sequence ID" value="MFD1382856.1"/>
    <property type="molecule type" value="Genomic_DNA"/>
</dbReference>
<evidence type="ECO:0000256" key="6">
    <source>
        <dbReference type="ARBA" id="ARBA00022989"/>
    </source>
</evidence>
<dbReference type="PANTHER" id="PTHR42929">
    <property type="entry name" value="INNER MEMBRANE ABC TRANSPORTER PERMEASE PROTEIN YDCU-RELATED-RELATED"/>
    <property type="match status" value="1"/>
</dbReference>
<dbReference type="PROSITE" id="PS50928">
    <property type="entry name" value="ABC_TM1"/>
    <property type="match status" value="1"/>
</dbReference>
<keyword evidence="7 8" id="KW-0472">Membrane</keyword>
<dbReference type="InterPro" id="IPR000515">
    <property type="entry name" value="MetI-like"/>
</dbReference>
<dbReference type="Gene3D" id="1.10.3720.10">
    <property type="entry name" value="MetI-like"/>
    <property type="match status" value="1"/>
</dbReference>
<evidence type="ECO:0000256" key="4">
    <source>
        <dbReference type="ARBA" id="ARBA00022475"/>
    </source>
</evidence>
<evidence type="ECO:0000256" key="8">
    <source>
        <dbReference type="RuleBase" id="RU363032"/>
    </source>
</evidence>
<organism evidence="10 11">
    <name type="scientific">Rhodanobacter aciditrophus</name>
    <dbReference type="NCBI Taxonomy" id="1623218"/>
    <lineage>
        <taxon>Bacteria</taxon>
        <taxon>Pseudomonadati</taxon>
        <taxon>Pseudomonadota</taxon>
        <taxon>Gammaproteobacteria</taxon>
        <taxon>Lysobacterales</taxon>
        <taxon>Rhodanobacteraceae</taxon>
        <taxon>Rhodanobacter</taxon>
    </lineage>
</organism>
<feature type="transmembrane region" description="Helical" evidence="8">
    <location>
        <begin position="89"/>
        <end position="112"/>
    </location>
</feature>